<dbReference type="Pfam" id="PF02129">
    <property type="entry name" value="Peptidase_S15"/>
    <property type="match status" value="1"/>
</dbReference>
<evidence type="ECO:0000313" key="5">
    <source>
        <dbReference type="Proteomes" id="UP000605427"/>
    </source>
</evidence>
<proteinExistence type="predicted"/>
<protein>
    <recommendedName>
        <fullName evidence="3">Xaa-Pro dipeptidyl-peptidase-like domain-containing protein</fullName>
    </recommendedName>
</protein>
<sequence>MERRQAIEDQNQIAEQQKPYKQIQPSRRRKRLWITGAVMLAIVATAVALFLVQNTFRFDERQVSIETPEGILTGVLALPENSSGPFGLVVFVHGDGPTNATYDDAYKPIWEAFAEEGYASLSLDKRGIGGSEGKWLNQSMEDRANDTRHAIEWARAQPKIDASRIGLWGASQAGWVIPKIAREEPDLAFHILVAPAVNWIRQGQYNTRKELEQSGASEAEIAKVEQEDAVVLELLKQRATYEEYREKVALSDEEAISQDRWTFIGKNFESDSTDELANFKSPVYLVLGGKDIHVDSDDTEKVYRARVPESLLSVRRLPEANHSMLKPQIADSELLTTATAIFMPGKLFDQGYLSGMRTFLRTIPIQ</sequence>
<evidence type="ECO:0000256" key="1">
    <source>
        <dbReference type="SAM" id="MobiDB-lite"/>
    </source>
</evidence>
<feature type="domain" description="Xaa-Pro dipeptidyl-peptidase-like" evidence="3">
    <location>
        <begin position="79"/>
        <end position="305"/>
    </location>
</feature>
<dbReference type="SUPFAM" id="SSF53474">
    <property type="entry name" value="alpha/beta-Hydrolases"/>
    <property type="match status" value="1"/>
</dbReference>
<name>A0ABQ2A2H1_9BACL</name>
<organism evidence="4 5">
    <name type="scientific">Saccharibacillus endophyticus</name>
    <dbReference type="NCBI Taxonomy" id="2060666"/>
    <lineage>
        <taxon>Bacteria</taxon>
        <taxon>Bacillati</taxon>
        <taxon>Bacillota</taxon>
        <taxon>Bacilli</taxon>
        <taxon>Bacillales</taxon>
        <taxon>Paenibacillaceae</taxon>
        <taxon>Saccharibacillus</taxon>
    </lineage>
</organism>
<keyword evidence="2" id="KW-1133">Transmembrane helix</keyword>
<evidence type="ECO:0000259" key="3">
    <source>
        <dbReference type="Pfam" id="PF02129"/>
    </source>
</evidence>
<dbReference type="PANTHER" id="PTHR43265">
    <property type="entry name" value="ESTERASE ESTD"/>
    <property type="match status" value="1"/>
</dbReference>
<dbReference type="PANTHER" id="PTHR43265:SF1">
    <property type="entry name" value="ESTERASE ESTD"/>
    <property type="match status" value="1"/>
</dbReference>
<keyword evidence="2" id="KW-0812">Transmembrane</keyword>
<dbReference type="InterPro" id="IPR053145">
    <property type="entry name" value="AB_hydrolase_Est10"/>
</dbReference>
<comment type="caution">
    <text evidence="4">The sequence shown here is derived from an EMBL/GenBank/DDBJ whole genome shotgun (WGS) entry which is preliminary data.</text>
</comment>
<dbReference type="InterPro" id="IPR029058">
    <property type="entry name" value="AB_hydrolase_fold"/>
</dbReference>
<dbReference type="Gene3D" id="3.40.50.1820">
    <property type="entry name" value="alpha/beta hydrolase"/>
    <property type="match status" value="1"/>
</dbReference>
<dbReference type="Proteomes" id="UP000605427">
    <property type="component" value="Unassembled WGS sequence"/>
</dbReference>
<evidence type="ECO:0000313" key="4">
    <source>
        <dbReference type="EMBL" id="GGH84903.1"/>
    </source>
</evidence>
<keyword evidence="5" id="KW-1185">Reference proteome</keyword>
<accession>A0ABQ2A2H1</accession>
<keyword evidence="2" id="KW-0472">Membrane</keyword>
<gene>
    <name evidence="4" type="ORF">GCM10007362_41070</name>
</gene>
<dbReference type="EMBL" id="BMDD01000005">
    <property type="protein sequence ID" value="GGH84903.1"/>
    <property type="molecule type" value="Genomic_DNA"/>
</dbReference>
<reference evidence="5" key="1">
    <citation type="journal article" date="2019" name="Int. J. Syst. Evol. Microbiol.">
        <title>The Global Catalogue of Microorganisms (GCM) 10K type strain sequencing project: providing services to taxonomists for standard genome sequencing and annotation.</title>
        <authorList>
            <consortium name="The Broad Institute Genomics Platform"/>
            <consortium name="The Broad Institute Genome Sequencing Center for Infectious Disease"/>
            <person name="Wu L."/>
            <person name="Ma J."/>
        </authorList>
    </citation>
    <scope>NUCLEOTIDE SEQUENCE [LARGE SCALE GENOMIC DNA]</scope>
    <source>
        <strain evidence="5">CCM 8702</strain>
    </source>
</reference>
<dbReference type="InterPro" id="IPR000383">
    <property type="entry name" value="Xaa-Pro-like_dom"/>
</dbReference>
<feature type="transmembrane region" description="Helical" evidence="2">
    <location>
        <begin position="32"/>
        <end position="52"/>
    </location>
</feature>
<feature type="region of interest" description="Disordered" evidence="1">
    <location>
        <begin position="1"/>
        <end position="22"/>
    </location>
</feature>
<evidence type="ECO:0000256" key="2">
    <source>
        <dbReference type="SAM" id="Phobius"/>
    </source>
</evidence>